<name>A0A8J3ZMH9_9ACTN</name>
<evidence type="ECO:0000313" key="1">
    <source>
        <dbReference type="EMBL" id="GIJ64298.1"/>
    </source>
</evidence>
<dbReference type="EMBL" id="BOPG01000113">
    <property type="protein sequence ID" value="GIJ64298.1"/>
    <property type="molecule type" value="Genomic_DNA"/>
</dbReference>
<protein>
    <submittedName>
        <fullName evidence="1">Uncharacterized protein</fullName>
    </submittedName>
</protein>
<comment type="caution">
    <text evidence="1">The sequence shown here is derived from an EMBL/GenBank/DDBJ whole genome shotgun (WGS) entry which is preliminary data.</text>
</comment>
<keyword evidence="2" id="KW-1185">Reference proteome</keyword>
<reference evidence="1" key="1">
    <citation type="submission" date="2021-01" db="EMBL/GenBank/DDBJ databases">
        <title>Whole genome shotgun sequence of Virgisporangium aurantiacum NBRC 16421.</title>
        <authorList>
            <person name="Komaki H."/>
            <person name="Tamura T."/>
        </authorList>
    </citation>
    <scope>NUCLEOTIDE SEQUENCE</scope>
    <source>
        <strain evidence="1">NBRC 16421</strain>
    </source>
</reference>
<dbReference type="AlphaFoldDB" id="A0A8J3ZMH9"/>
<sequence length="367" mass="39837">MAHPRRAALAARLADRLGRQTSVVFDPEPDGEPNPLRCAVRAWQRCPPGSTHHLVVQDDVEPSSWLWELADAAVDRFPDAVLALYVNANSFNGDAARVAMLAGHTWLPPFRYEYFPTLAVVMPCRTAHEFAAWSGPRVPVERDDDQALARFLRSRPDPALLRVPALVEHGRHASLAGWGHQGIRRSVSFQADPPGSDPELELAALPALPRFVDGRSSLVVFGDRGDRPPRVLPDDEHLSFVDMTRLGVPRLATVLFAGVTDPGGPPTGRLRLVRQLTLAGYSLGRVLAAAGADPVTALRRTDRRDAAMRSYIEAGLAGTGLLDRWSGQLDALAEGVWTAVAAGLRGHPSTDAAERHPDLVPDALRLL</sequence>
<organism evidence="1 2">
    <name type="scientific">Virgisporangium aurantiacum</name>
    <dbReference type="NCBI Taxonomy" id="175570"/>
    <lineage>
        <taxon>Bacteria</taxon>
        <taxon>Bacillati</taxon>
        <taxon>Actinomycetota</taxon>
        <taxon>Actinomycetes</taxon>
        <taxon>Micromonosporales</taxon>
        <taxon>Micromonosporaceae</taxon>
        <taxon>Virgisporangium</taxon>
    </lineage>
</organism>
<proteinExistence type="predicted"/>
<gene>
    <name evidence="1" type="ORF">Vau01_118140</name>
</gene>
<evidence type="ECO:0000313" key="2">
    <source>
        <dbReference type="Proteomes" id="UP000612585"/>
    </source>
</evidence>
<dbReference type="Proteomes" id="UP000612585">
    <property type="component" value="Unassembled WGS sequence"/>
</dbReference>
<dbReference type="RefSeq" id="WP_204012551.1">
    <property type="nucleotide sequence ID" value="NZ_BOPG01000113.1"/>
</dbReference>
<accession>A0A8J3ZMH9</accession>